<dbReference type="PRINTS" id="PR00298">
    <property type="entry name" value="CHAPERONIN60"/>
</dbReference>
<protein>
    <recommendedName>
        <fullName evidence="7">60 kDa chaperonin</fullName>
    </recommendedName>
</protein>
<dbReference type="SUPFAM" id="SSF52029">
    <property type="entry name" value="GroEL apical domain-like"/>
    <property type="match status" value="1"/>
</dbReference>
<proteinExistence type="inferred from homology"/>
<reference evidence="8 9" key="1">
    <citation type="submission" date="2023-08" db="EMBL/GenBank/DDBJ databases">
        <title>Genome sequencing of plant associated microbes to promote plant fitness in Sorghum bicolor and Oryza sativa.</title>
        <authorList>
            <person name="Coleman-Derr D."/>
        </authorList>
    </citation>
    <scope>NUCLEOTIDE SEQUENCE [LARGE SCALE GENOMIC DNA]</scope>
    <source>
        <strain evidence="8 9">SLBN-33</strain>
    </source>
</reference>
<dbReference type="Gene3D" id="3.30.260.10">
    <property type="entry name" value="TCP-1-like chaperonin intermediate domain"/>
    <property type="match status" value="1"/>
</dbReference>
<evidence type="ECO:0000256" key="1">
    <source>
        <dbReference type="ARBA" id="ARBA00006607"/>
    </source>
</evidence>
<dbReference type="InterPro" id="IPR027409">
    <property type="entry name" value="GroEL-like_apical_dom_sf"/>
</dbReference>
<dbReference type="NCBIfam" id="TIGR02348">
    <property type="entry name" value="GroEL"/>
    <property type="match status" value="1"/>
</dbReference>
<sequence>MPPKSLVFHQNARRLLLNGVNALAEAVKVTLGPGGRNVIVERPEEVPLIANSGVVVARSIELQDRFEAMGAQLLREVATKTSEIAGDGTTTATTLAQAMMVEGMKCVTAGHDPMALKRAVEAAGKRVVEELHRLARPCSTIDEMRQIATISASGDGSIGELVARAVERVGKDGAISIEDGSKLDDELETVDGSLIDRGYLSPLFVEAESREVVLEEPRILLCDTAITAVVHLLPVLEAVSAIGKPFLLVANEVEGEALAALVVNHLRGTLKCCAIRSPGFGEGRSGQLADLAALTGATVISPQTGRAVERATLDDLGSARRVELTPGTTTIVAGGGDRQRIDERIAGLKKQMQALGPGREREALASRLAKLAGGVAVIKVGAATEAALHERKNRFEDALHATRAAVEEGIVPGGGVALLRARGVLLESGQDVQMQDTGARIVFNALAAPLHQIAANAGADGQAVVHAVAAASGSYGYDAAHAQYGDMIEAGIVDPVKVARTALQNAVSVASLLLTTDCMVASRSAAAAMAPFGVESDLYRGGA</sequence>
<comment type="caution">
    <text evidence="8">The sequence shown here is derived from an EMBL/GenBank/DDBJ whole genome shotgun (WGS) entry which is preliminary data.</text>
</comment>
<dbReference type="InterPro" id="IPR018370">
    <property type="entry name" value="Chaperonin_Cpn60_CS"/>
</dbReference>
<evidence type="ECO:0000256" key="3">
    <source>
        <dbReference type="ARBA" id="ARBA00022840"/>
    </source>
</evidence>
<dbReference type="Gene3D" id="1.10.560.10">
    <property type="entry name" value="GroEL-like equatorial domain"/>
    <property type="match status" value="1"/>
</dbReference>
<dbReference type="NCBIfam" id="NF000592">
    <property type="entry name" value="PRK00013.1"/>
    <property type="match status" value="1"/>
</dbReference>
<keyword evidence="5" id="KW-0413">Isomerase</keyword>
<evidence type="ECO:0000256" key="6">
    <source>
        <dbReference type="RuleBase" id="RU000418"/>
    </source>
</evidence>
<comment type="function">
    <text evidence="7">Together with its co-chaperonin GroES, plays an essential role in assisting protein folding. The GroEL-GroES system forms a nano-cage that allows encapsulation of the non-native substrate proteins and provides a physical environment optimized to promote and accelerate protein folding.</text>
</comment>
<dbReference type="GO" id="GO:0005524">
    <property type="term" value="F:ATP binding"/>
    <property type="evidence" value="ECO:0007669"/>
    <property type="project" value="UniProtKB-KW"/>
</dbReference>
<keyword evidence="4" id="KW-0143">Chaperone</keyword>
<dbReference type="SUPFAM" id="SSF54849">
    <property type="entry name" value="GroEL-intermediate domain like"/>
    <property type="match status" value="1"/>
</dbReference>
<accession>A0ABD5CGA4</accession>
<dbReference type="FunFam" id="3.50.7.10:FF:000001">
    <property type="entry name" value="60 kDa chaperonin"/>
    <property type="match status" value="1"/>
</dbReference>
<dbReference type="CDD" id="cd03344">
    <property type="entry name" value="GroEL"/>
    <property type="match status" value="1"/>
</dbReference>
<dbReference type="AlphaFoldDB" id="A0ABD5CGA4"/>
<keyword evidence="3" id="KW-0067">ATP-binding</keyword>
<dbReference type="InterPro" id="IPR027410">
    <property type="entry name" value="TCP-1-like_intermed_sf"/>
</dbReference>
<dbReference type="PANTHER" id="PTHR45633">
    <property type="entry name" value="60 KDA HEAT SHOCK PROTEIN, MITOCHONDRIAL"/>
    <property type="match status" value="1"/>
</dbReference>
<dbReference type="NCBIfam" id="NF009489">
    <property type="entry name" value="PRK12851.1"/>
    <property type="match status" value="1"/>
</dbReference>
<name>A0ABD5CGA4_9BURK</name>
<dbReference type="GO" id="GO:0016853">
    <property type="term" value="F:isomerase activity"/>
    <property type="evidence" value="ECO:0007669"/>
    <property type="project" value="UniProtKB-KW"/>
</dbReference>
<dbReference type="Gene3D" id="3.50.7.10">
    <property type="entry name" value="GroEL"/>
    <property type="match status" value="1"/>
</dbReference>
<dbReference type="Pfam" id="PF00118">
    <property type="entry name" value="Cpn60_TCP1"/>
    <property type="match status" value="1"/>
</dbReference>
<dbReference type="InterPro" id="IPR001844">
    <property type="entry name" value="Cpn60/GroEL"/>
</dbReference>
<dbReference type="EMBL" id="JAVIZN010000002">
    <property type="protein sequence ID" value="MDR6203926.1"/>
    <property type="molecule type" value="Genomic_DNA"/>
</dbReference>
<gene>
    <name evidence="8" type="ORF">QF025_002646</name>
</gene>
<dbReference type="PROSITE" id="PS00296">
    <property type="entry name" value="CHAPERONINS_CPN60"/>
    <property type="match status" value="1"/>
</dbReference>
<dbReference type="InterPro" id="IPR002423">
    <property type="entry name" value="Cpn60/GroEL/TCP-1"/>
</dbReference>
<dbReference type="Proteomes" id="UP001245184">
    <property type="component" value="Unassembled WGS sequence"/>
</dbReference>
<dbReference type="NCBIfam" id="NF009487">
    <property type="entry name" value="PRK12849.1"/>
    <property type="match status" value="1"/>
</dbReference>
<evidence type="ECO:0000313" key="8">
    <source>
        <dbReference type="EMBL" id="MDR6203926.1"/>
    </source>
</evidence>
<evidence type="ECO:0000256" key="5">
    <source>
        <dbReference type="ARBA" id="ARBA00023235"/>
    </source>
</evidence>
<comment type="similarity">
    <text evidence="1 6">Belongs to the chaperonin (HSP60) family.</text>
</comment>
<dbReference type="SUPFAM" id="SSF48592">
    <property type="entry name" value="GroEL equatorial domain-like"/>
    <property type="match status" value="1"/>
</dbReference>
<comment type="subunit">
    <text evidence="7">Forms a cylinder of 14 subunits composed of two heptameric rings stacked back-to-back. Interacts with the co-chaperonin GroES.</text>
</comment>
<dbReference type="InterPro" id="IPR027413">
    <property type="entry name" value="GROEL-like_equatorial_sf"/>
</dbReference>
<dbReference type="NCBIfam" id="NF009488">
    <property type="entry name" value="PRK12850.1"/>
    <property type="match status" value="1"/>
</dbReference>
<evidence type="ECO:0000256" key="2">
    <source>
        <dbReference type="ARBA" id="ARBA00022741"/>
    </source>
</evidence>
<keyword evidence="2" id="KW-0547">Nucleotide-binding</keyword>
<evidence type="ECO:0000313" key="9">
    <source>
        <dbReference type="Proteomes" id="UP001245184"/>
    </source>
</evidence>
<dbReference type="RefSeq" id="WP_310031570.1">
    <property type="nucleotide sequence ID" value="NZ_JAVIZN010000002.1"/>
</dbReference>
<evidence type="ECO:0000256" key="4">
    <source>
        <dbReference type="ARBA" id="ARBA00023186"/>
    </source>
</evidence>
<organism evidence="8 9">
    <name type="scientific">Paraburkholderia graminis</name>
    <dbReference type="NCBI Taxonomy" id="60548"/>
    <lineage>
        <taxon>Bacteria</taxon>
        <taxon>Pseudomonadati</taxon>
        <taxon>Pseudomonadota</taxon>
        <taxon>Betaproteobacteria</taxon>
        <taxon>Burkholderiales</taxon>
        <taxon>Burkholderiaceae</taxon>
        <taxon>Paraburkholderia</taxon>
    </lineage>
</organism>
<evidence type="ECO:0000256" key="7">
    <source>
        <dbReference type="RuleBase" id="RU000419"/>
    </source>
</evidence>